<name>A0A166K0B4_9AGAM</name>
<proteinExistence type="predicted"/>
<gene>
    <name evidence="2" type="ORF">FIBSPDRAFT_860589</name>
</gene>
<dbReference type="EMBL" id="KV417547">
    <property type="protein sequence ID" value="KZP21394.1"/>
    <property type="molecule type" value="Genomic_DNA"/>
</dbReference>
<protein>
    <submittedName>
        <fullName evidence="2">Uncharacterized protein</fullName>
    </submittedName>
</protein>
<dbReference type="Proteomes" id="UP000076532">
    <property type="component" value="Unassembled WGS sequence"/>
</dbReference>
<keyword evidence="3" id="KW-1185">Reference proteome</keyword>
<sequence length="56" mass="5688">MRAISSSASLRALSSVTSSISQASLHQPSRTALKISTLPISIPTKASPGTTLPSPP</sequence>
<evidence type="ECO:0000313" key="3">
    <source>
        <dbReference type="Proteomes" id="UP000076532"/>
    </source>
</evidence>
<evidence type="ECO:0000256" key="1">
    <source>
        <dbReference type="SAM" id="MobiDB-lite"/>
    </source>
</evidence>
<feature type="compositionally biased region" description="Polar residues" evidence="1">
    <location>
        <begin position="47"/>
        <end position="56"/>
    </location>
</feature>
<dbReference type="AlphaFoldDB" id="A0A166K0B4"/>
<reference evidence="2 3" key="1">
    <citation type="journal article" date="2016" name="Mol. Biol. Evol.">
        <title>Comparative Genomics of Early-Diverging Mushroom-Forming Fungi Provides Insights into the Origins of Lignocellulose Decay Capabilities.</title>
        <authorList>
            <person name="Nagy L.G."/>
            <person name="Riley R."/>
            <person name="Tritt A."/>
            <person name="Adam C."/>
            <person name="Daum C."/>
            <person name="Floudas D."/>
            <person name="Sun H."/>
            <person name="Yadav J.S."/>
            <person name="Pangilinan J."/>
            <person name="Larsson K.H."/>
            <person name="Matsuura K."/>
            <person name="Barry K."/>
            <person name="Labutti K."/>
            <person name="Kuo R."/>
            <person name="Ohm R.A."/>
            <person name="Bhattacharya S.S."/>
            <person name="Shirouzu T."/>
            <person name="Yoshinaga Y."/>
            <person name="Martin F.M."/>
            <person name="Grigoriev I.V."/>
            <person name="Hibbett D.S."/>
        </authorList>
    </citation>
    <scope>NUCLEOTIDE SEQUENCE [LARGE SCALE GENOMIC DNA]</scope>
    <source>
        <strain evidence="2 3">CBS 109695</strain>
    </source>
</reference>
<evidence type="ECO:0000313" key="2">
    <source>
        <dbReference type="EMBL" id="KZP21394.1"/>
    </source>
</evidence>
<accession>A0A166K0B4</accession>
<organism evidence="2 3">
    <name type="scientific">Athelia psychrophila</name>
    <dbReference type="NCBI Taxonomy" id="1759441"/>
    <lineage>
        <taxon>Eukaryota</taxon>
        <taxon>Fungi</taxon>
        <taxon>Dikarya</taxon>
        <taxon>Basidiomycota</taxon>
        <taxon>Agaricomycotina</taxon>
        <taxon>Agaricomycetes</taxon>
        <taxon>Agaricomycetidae</taxon>
        <taxon>Atheliales</taxon>
        <taxon>Atheliaceae</taxon>
        <taxon>Athelia</taxon>
    </lineage>
</organism>
<feature type="region of interest" description="Disordered" evidence="1">
    <location>
        <begin position="36"/>
        <end position="56"/>
    </location>
</feature>